<evidence type="ECO:0000313" key="3">
    <source>
        <dbReference type="Proteomes" id="UP001596455"/>
    </source>
</evidence>
<evidence type="ECO:0000313" key="2">
    <source>
        <dbReference type="EMBL" id="MFC7403710.1"/>
    </source>
</evidence>
<sequence>MAMWHLAEKADWEAARATGRYERSTRGASVVDVGFVHCSYPEQLGDVVAAVYADVVDDFVVLELDREALETGGTPVRDEPGDPSDPSSPLYPHVYGPIPVSAVAQVLPAHVDRGRLTVGEPI</sequence>
<reference evidence="3" key="1">
    <citation type="journal article" date="2019" name="Int. J. Syst. Evol. Microbiol.">
        <title>The Global Catalogue of Microorganisms (GCM) 10K type strain sequencing project: providing services to taxonomists for standard genome sequencing and annotation.</title>
        <authorList>
            <consortium name="The Broad Institute Genomics Platform"/>
            <consortium name="The Broad Institute Genome Sequencing Center for Infectious Disease"/>
            <person name="Wu L."/>
            <person name="Ma J."/>
        </authorList>
    </citation>
    <scope>NUCLEOTIDE SEQUENCE [LARGE SCALE GENOMIC DNA]</scope>
    <source>
        <strain evidence="3">JCM 1490</strain>
    </source>
</reference>
<dbReference type="EMBL" id="JBHTCQ010000001">
    <property type="protein sequence ID" value="MFC7403710.1"/>
    <property type="molecule type" value="Genomic_DNA"/>
</dbReference>
<dbReference type="SUPFAM" id="SSF56399">
    <property type="entry name" value="ADP-ribosylation"/>
    <property type="match status" value="1"/>
</dbReference>
<dbReference type="Proteomes" id="UP001596455">
    <property type="component" value="Unassembled WGS sequence"/>
</dbReference>
<feature type="region of interest" description="Disordered" evidence="1">
    <location>
        <begin position="70"/>
        <end position="91"/>
    </location>
</feature>
<dbReference type="Gene3D" id="3.20.170.20">
    <property type="entry name" value="Protein of unknown function DUF952"/>
    <property type="match status" value="1"/>
</dbReference>
<comment type="caution">
    <text evidence="2">The sequence shown here is derived from an EMBL/GenBank/DDBJ whole genome shotgun (WGS) entry which is preliminary data.</text>
</comment>
<evidence type="ECO:0000256" key="1">
    <source>
        <dbReference type="SAM" id="MobiDB-lite"/>
    </source>
</evidence>
<accession>A0ABW2Q800</accession>
<keyword evidence="3" id="KW-1185">Reference proteome</keyword>
<proteinExistence type="predicted"/>
<dbReference type="Pfam" id="PF06108">
    <property type="entry name" value="DUF952"/>
    <property type="match status" value="1"/>
</dbReference>
<name>A0ABW2Q800_9MICO</name>
<protein>
    <submittedName>
        <fullName evidence="2">DUF952 domain-containing protein</fullName>
    </submittedName>
</protein>
<organism evidence="2 3">
    <name type="scientific">Georgenia alba</name>
    <dbReference type="NCBI Taxonomy" id="2233858"/>
    <lineage>
        <taxon>Bacteria</taxon>
        <taxon>Bacillati</taxon>
        <taxon>Actinomycetota</taxon>
        <taxon>Actinomycetes</taxon>
        <taxon>Micrococcales</taxon>
        <taxon>Bogoriellaceae</taxon>
        <taxon>Georgenia</taxon>
    </lineage>
</organism>
<dbReference type="RefSeq" id="WP_382390429.1">
    <property type="nucleotide sequence ID" value="NZ_JBHTCQ010000001.1"/>
</dbReference>
<dbReference type="InterPro" id="IPR009297">
    <property type="entry name" value="DUF952"/>
</dbReference>
<gene>
    <name evidence="2" type="ORF">ACFQQL_01210</name>
</gene>